<proteinExistence type="predicted"/>
<keyword evidence="3" id="KW-0804">Transcription</keyword>
<dbReference type="SUPFAM" id="SSF55781">
    <property type="entry name" value="GAF domain-like"/>
    <property type="match status" value="1"/>
</dbReference>
<dbReference type="GO" id="GO:0045892">
    <property type="term" value="P:negative regulation of DNA-templated transcription"/>
    <property type="evidence" value="ECO:0007669"/>
    <property type="project" value="TreeGrafter"/>
</dbReference>
<dbReference type="AlphaFoldDB" id="A0A2N5GSF7"/>
<evidence type="ECO:0000313" key="9">
    <source>
        <dbReference type="Proteomes" id="UP000235114"/>
    </source>
</evidence>
<dbReference type="EMBL" id="PGVD01000012">
    <property type="protein sequence ID" value="PLS00341.1"/>
    <property type="molecule type" value="Genomic_DNA"/>
</dbReference>
<dbReference type="PANTHER" id="PTHR30136">
    <property type="entry name" value="HELIX-TURN-HELIX TRANSCRIPTIONAL REGULATOR, ICLR FAMILY"/>
    <property type="match status" value="1"/>
</dbReference>
<organism evidence="6 8">
    <name type="scientific">Bacillus canaveralius</name>
    <dbReference type="NCBI Taxonomy" id="1403243"/>
    <lineage>
        <taxon>Bacteria</taxon>
        <taxon>Bacillati</taxon>
        <taxon>Bacillota</taxon>
        <taxon>Bacilli</taxon>
        <taxon>Bacillales</taxon>
        <taxon>Bacillaceae</taxon>
        <taxon>Bacillus</taxon>
    </lineage>
</organism>
<dbReference type="SUPFAM" id="SSF46785">
    <property type="entry name" value="Winged helix' DNA-binding domain"/>
    <property type="match status" value="1"/>
</dbReference>
<dbReference type="InterPro" id="IPR029016">
    <property type="entry name" value="GAF-like_dom_sf"/>
</dbReference>
<feature type="domain" description="HTH iclR-type" evidence="4">
    <location>
        <begin position="3"/>
        <end position="65"/>
    </location>
</feature>
<reference evidence="7 9" key="2">
    <citation type="submission" date="2017-12" db="EMBL/GenBank/DDBJ databases">
        <title>Comparative Functional Genomics of Dry Heat Resistant strains isolated from the Viking Spacecraft.</title>
        <authorList>
            <person name="Seuylemezian A."/>
            <person name="Cooper K."/>
            <person name="Vaishampayan P."/>
        </authorList>
    </citation>
    <scope>NUCLEOTIDE SEQUENCE [LARGE SCALE GENOMIC DNA]</scope>
    <source>
        <strain evidence="7 9">ATCC 29669</strain>
    </source>
</reference>
<dbReference type="EMBL" id="PGVA01000002">
    <property type="protein sequence ID" value="PLR86570.1"/>
    <property type="molecule type" value="Genomic_DNA"/>
</dbReference>
<evidence type="ECO:0000259" key="4">
    <source>
        <dbReference type="PROSITE" id="PS51077"/>
    </source>
</evidence>
<dbReference type="Pfam" id="PF01614">
    <property type="entry name" value="IclR_C"/>
    <property type="match status" value="1"/>
</dbReference>
<evidence type="ECO:0000256" key="1">
    <source>
        <dbReference type="ARBA" id="ARBA00023015"/>
    </source>
</evidence>
<evidence type="ECO:0000313" key="8">
    <source>
        <dbReference type="Proteomes" id="UP000234951"/>
    </source>
</evidence>
<sequence length="258" mass="28986">MSSKTVSKALDILGVFTHETPSWGLRELARNLDMSHTIVHRLLSTFEEKGFVFRNPDTHKYELGIKFIELSNVVEEQLNLPEIIQPIMKKAALETGESVVFTVLDNQEGVYVKIVESEQQVRFAESVGRRSPLYIGASHKVILAHMPIEIQHQVIQAGIDKQSQQIKSPEEFLGTLALIKKRGWFYTSGETFNDVAAVTVPLFDNKQHILGSLSVAGPSYRLSLEQAEKILPILGGTQTEMNAILKKVYFPSRRNLLS</sequence>
<accession>A0A2N5GSF7</accession>
<dbReference type="PROSITE" id="PS51078">
    <property type="entry name" value="ICLR_ED"/>
    <property type="match status" value="1"/>
</dbReference>
<dbReference type="InterPro" id="IPR036390">
    <property type="entry name" value="WH_DNA-bd_sf"/>
</dbReference>
<keyword evidence="9" id="KW-1185">Reference proteome</keyword>
<keyword evidence="1" id="KW-0805">Transcription regulation</keyword>
<dbReference type="Gene3D" id="1.10.10.10">
    <property type="entry name" value="Winged helix-like DNA-binding domain superfamily/Winged helix DNA-binding domain"/>
    <property type="match status" value="1"/>
</dbReference>
<evidence type="ECO:0000313" key="6">
    <source>
        <dbReference type="EMBL" id="PLR86570.1"/>
    </source>
</evidence>
<dbReference type="PANTHER" id="PTHR30136:SF24">
    <property type="entry name" value="HTH-TYPE TRANSCRIPTIONAL REPRESSOR ALLR"/>
    <property type="match status" value="1"/>
</dbReference>
<reference evidence="6 8" key="1">
    <citation type="submission" date="2017-11" db="EMBL/GenBank/DDBJ databases">
        <title>Comparitive Functional Genomics of Dry Heat Resistant strains isolated from the Viking Spacecraft.</title>
        <authorList>
            <person name="Seuylemezian A."/>
            <person name="Cooper K."/>
            <person name="Vaishampayan P."/>
        </authorList>
    </citation>
    <scope>NUCLEOTIDE SEQUENCE [LARGE SCALE GENOMIC DNA]</scope>
    <source>
        <strain evidence="6 8">M4.6</strain>
    </source>
</reference>
<name>A0A2N5GSF7_9BACI</name>
<dbReference type="GO" id="GO:0003700">
    <property type="term" value="F:DNA-binding transcription factor activity"/>
    <property type="evidence" value="ECO:0007669"/>
    <property type="project" value="TreeGrafter"/>
</dbReference>
<dbReference type="Pfam" id="PF09339">
    <property type="entry name" value="HTH_IclR"/>
    <property type="match status" value="1"/>
</dbReference>
<dbReference type="Gene3D" id="3.30.450.40">
    <property type="match status" value="1"/>
</dbReference>
<dbReference type="InterPro" id="IPR050707">
    <property type="entry name" value="HTH_MetabolicPath_Reg"/>
</dbReference>
<dbReference type="OrthoDB" id="9791752at2"/>
<keyword evidence="2" id="KW-0238">DNA-binding</keyword>
<dbReference type="SMART" id="SM00346">
    <property type="entry name" value="HTH_ICLR"/>
    <property type="match status" value="1"/>
</dbReference>
<gene>
    <name evidence="6" type="ORF">CU635_01245</name>
    <name evidence="7" type="ORF">CVD25_03650</name>
</gene>
<dbReference type="InterPro" id="IPR005471">
    <property type="entry name" value="Tscrpt_reg_IclR_N"/>
</dbReference>
<protein>
    <submittedName>
        <fullName evidence="6">IclR family transcriptional regulator</fullName>
    </submittedName>
</protein>
<dbReference type="Proteomes" id="UP000235114">
    <property type="component" value="Unassembled WGS sequence"/>
</dbReference>
<evidence type="ECO:0000313" key="7">
    <source>
        <dbReference type="EMBL" id="PLS00341.1"/>
    </source>
</evidence>
<evidence type="ECO:0000259" key="5">
    <source>
        <dbReference type="PROSITE" id="PS51078"/>
    </source>
</evidence>
<dbReference type="GO" id="GO:0003677">
    <property type="term" value="F:DNA binding"/>
    <property type="evidence" value="ECO:0007669"/>
    <property type="project" value="UniProtKB-KW"/>
</dbReference>
<dbReference type="PROSITE" id="PS51077">
    <property type="entry name" value="HTH_ICLR"/>
    <property type="match status" value="1"/>
</dbReference>
<dbReference type="InterPro" id="IPR036388">
    <property type="entry name" value="WH-like_DNA-bd_sf"/>
</dbReference>
<evidence type="ECO:0000256" key="3">
    <source>
        <dbReference type="ARBA" id="ARBA00023163"/>
    </source>
</evidence>
<comment type="caution">
    <text evidence="6">The sequence shown here is derived from an EMBL/GenBank/DDBJ whole genome shotgun (WGS) entry which is preliminary data.</text>
</comment>
<feature type="domain" description="IclR-ED" evidence="5">
    <location>
        <begin position="66"/>
        <end position="247"/>
    </location>
</feature>
<evidence type="ECO:0000256" key="2">
    <source>
        <dbReference type="ARBA" id="ARBA00023125"/>
    </source>
</evidence>
<dbReference type="RefSeq" id="WP_101575355.1">
    <property type="nucleotide sequence ID" value="NZ_PGVA01000002.1"/>
</dbReference>
<dbReference type="InterPro" id="IPR014757">
    <property type="entry name" value="Tscrpt_reg_IclR_C"/>
</dbReference>
<dbReference type="Proteomes" id="UP000234951">
    <property type="component" value="Unassembled WGS sequence"/>
</dbReference>